<proteinExistence type="predicted"/>
<comment type="caution">
    <text evidence="2">The sequence shown here is derived from an EMBL/GenBank/DDBJ whole genome shotgun (WGS) entry which is preliminary data.</text>
</comment>
<accession>A0A840WJP7</accession>
<feature type="region of interest" description="Disordered" evidence="1">
    <location>
        <begin position="1"/>
        <end position="26"/>
    </location>
</feature>
<organism evidence="2 3">
    <name type="scientific">Nocardiopsis metallicus</name>
    <dbReference type="NCBI Taxonomy" id="179819"/>
    <lineage>
        <taxon>Bacteria</taxon>
        <taxon>Bacillati</taxon>
        <taxon>Actinomycetota</taxon>
        <taxon>Actinomycetes</taxon>
        <taxon>Streptosporangiales</taxon>
        <taxon>Nocardiopsidaceae</taxon>
        <taxon>Nocardiopsis</taxon>
    </lineage>
</organism>
<evidence type="ECO:0000313" key="2">
    <source>
        <dbReference type="EMBL" id="MBB5495703.1"/>
    </source>
</evidence>
<dbReference type="Proteomes" id="UP000579647">
    <property type="component" value="Unassembled WGS sequence"/>
</dbReference>
<protein>
    <submittedName>
        <fullName evidence="2">Uncharacterized protein</fullName>
    </submittedName>
</protein>
<name>A0A840WJP7_9ACTN</name>
<gene>
    <name evidence="2" type="ORF">HNR07_006840</name>
</gene>
<reference evidence="2 3" key="1">
    <citation type="submission" date="2020-08" db="EMBL/GenBank/DDBJ databases">
        <title>Sequencing the genomes of 1000 actinobacteria strains.</title>
        <authorList>
            <person name="Klenk H.-P."/>
        </authorList>
    </citation>
    <scope>NUCLEOTIDE SEQUENCE [LARGE SCALE GENOMIC DNA]</scope>
    <source>
        <strain evidence="2 3">DSM 44598</strain>
    </source>
</reference>
<sequence length="57" mass="6326">MDDSKKSLEDLVRDELGDEPSQEAKDYARELYERYKLPAADTTASASTAETTAPSEE</sequence>
<evidence type="ECO:0000256" key="1">
    <source>
        <dbReference type="SAM" id="MobiDB-lite"/>
    </source>
</evidence>
<feature type="region of interest" description="Disordered" evidence="1">
    <location>
        <begin position="38"/>
        <end position="57"/>
    </location>
</feature>
<feature type="compositionally biased region" description="Basic and acidic residues" evidence="1">
    <location>
        <begin position="1"/>
        <end position="15"/>
    </location>
</feature>
<dbReference type="AlphaFoldDB" id="A0A840WJP7"/>
<dbReference type="RefSeq" id="WP_017581995.1">
    <property type="nucleotide sequence ID" value="NZ_BAAAKM010000028.1"/>
</dbReference>
<keyword evidence="3" id="KW-1185">Reference proteome</keyword>
<dbReference type="EMBL" id="JACHDO010000001">
    <property type="protein sequence ID" value="MBB5495703.1"/>
    <property type="molecule type" value="Genomic_DNA"/>
</dbReference>
<evidence type="ECO:0000313" key="3">
    <source>
        <dbReference type="Proteomes" id="UP000579647"/>
    </source>
</evidence>